<evidence type="ECO:0000313" key="2">
    <source>
        <dbReference type="EMBL" id="KAF2866797.1"/>
    </source>
</evidence>
<dbReference type="EMBL" id="JAADJZ010000026">
    <property type="protein sequence ID" value="KAF2866797.1"/>
    <property type="molecule type" value="Genomic_DNA"/>
</dbReference>
<organism evidence="2 3">
    <name type="scientific">Massariosphaeria phaeospora</name>
    <dbReference type="NCBI Taxonomy" id="100035"/>
    <lineage>
        <taxon>Eukaryota</taxon>
        <taxon>Fungi</taxon>
        <taxon>Dikarya</taxon>
        <taxon>Ascomycota</taxon>
        <taxon>Pezizomycotina</taxon>
        <taxon>Dothideomycetes</taxon>
        <taxon>Pleosporomycetidae</taxon>
        <taxon>Pleosporales</taxon>
        <taxon>Pleosporales incertae sedis</taxon>
        <taxon>Massariosphaeria</taxon>
    </lineage>
</organism>
<sequence>MASPEVATPPDLEDNLEDNLQENLTDEDDVFGDAGLAGSDAEGAPRDTVEESGLDGAEDDDLFGDGGEDGADEDQPLEQPRKLDDEDLDSGDDEGRADRVEAAEDDSVEQEQLTYNYQEAEIARHAVPEPSDGELYLLKVPKFLAFEPAAFNPKNFTAPKTDHHSREKPSEQFSAYDTAMSTIRWRRSPSDPSQLQSNARVLRWSDGSLTLQFASHPVNQYDINSKPLAPPQLNPKKPTPTQITKQAKSAYKESYQYLVAPCERAGLMRMTNKLTTQLTVAATATTNDHAVEKLQSDLAELATRGRGTDQAISFIKVEEDPELLRAREEAQFKEKQRQARAREKHEMRERERTTRTMGRSTGRAGGYGLSIDDLEGAEGGRRSGVRKPRAKTGTRRGWSSDEDYGIRGKTSREDEYDEEDDFIAASDEEPEIVDDDDEDLDEGIGSPPRRGAQSPKRGRGRKDVDGDGDDDDEVVVSRTKRRRVVEDDDEDE</sequence>
<evidence type="ECO:0000256" key="1">
    <source>
        <dbReference type="SAM" id="MobiDB-lite"/>
    </source>
</evidence>
<feature type="compositionally biased region" description="Basic and acidic residues" evidence="1">
    <location>
        <begin position="404"/>
        <end position="413"/>
    </location>
</feature>
<dbReference type="PANTHER" id="PTHR23146">
    <property type="entry name" value="LEO1 PROTEIN"/>
    <property type="match status" value="1"/>
</dbReference>
<keyword evidence="3" id="KW-1185">Reference proteome</keyword>
<reference evidence="2 3" key="1">
    <citation type="submission" date="2020-01" db="EMBL/GenBank/DDBJ databases">
        <authorList>
            <consortium name="DOE Joint Genome Institute"/>
            <person name="Haridas S."/>
            <person name="Albert R."/>
            <person name="Binder M."/>
            <person name="Bloem J."/>
            <person name="Labutti K."/>
            <person name="Salamov A."/>
            <person name="Andreopoulos B."/>
            <person name="Baker S.E."/>
            <person name="Barry K."/>
            <person name="Bills G."/>
            <person name="Bluhm B.H."/>
            <person name="Cannon C."/>
            <person name="Castanera R."/>
            <person name="Culley D.E."/>
            <person name="Daum C."/>
            <person name="Ezra D."/>
            <person name="Gonzalez J.B."/>
            <person name="Henrissat B."/>
            <person name="Kuo A."/>
            <person name="Liang C."/>
            <person name="Lipzen A."/>
            <person name="Lutzoni F."/>
            <person name="Magnuson J."/>
            <person name="Mondo S."/>
            <person name="Nolan M."/>
            <person name="Ohm R."/>
            <person name="Pangilinan J."/>
            <person name="Park H.-J.H."/>
            <person name="Ramirez L."/>
            <person name="Alfaro M."/>
            <person name="Sun H."/>
            <person name="Tritt A."/>
            <person name="Yoshinaga Y."/>
            <person name="Zwiers L.-H.L."/>
            <person name="Turgeon B.G."/>
            <person name="Goodwin S.B."/>
            <person name="Spatafora J.W."/>
            <person name="Crous P.W."/>
            <person name="Grigoriev I.V."/>
        </authorList>
    </citation>
    <scope>NUCLEOTIDE SEQUENCE [LARGE SCALE GENOMIC DNA]</scope>
    <source>
        <strain evidence="2 3">CBS 611.86</strain>
    </source>
</reference>
<dbReference type="GO" id="GO:0016593">
    <property type="term" value="C:Cdc73/Paf1 complex"/>
    <property type="evidence" value="ECO:0007669"/>
    <property type="project" value="InterPro"/>
</dbReference>
<dbReference type="GO" id="GO:0006368">
    <property type="term" value="P:transcription elongation by RNA polymerase II"/>
    <property type="evidence" value="ECO:0007669"/>
    <property type="project" value="InterPro"/>
</dbReference>
<dbReference type="AlphaFoldDB" id="A0A7C8HZY4"/>
<feature type="compositionally biased region" description="Basic and acidic residues" evidence="1">
    <location>
        <begin position="331"/>
        <end position="354"/>
    </location>
</feature>
<dbReference type="OrthoDB" id="20844at2759"/>
<name>A0A7C8HZY4_9PLEO</name>
<feature type="compositionally biased region" description="Acidic residues" evidence="1">
    <location>
        <begin position="414"/>
        <end position="442"/>
    </location>
</feature>
<accession>A0A7C8HZY4</accession>
<evidence type="ECO:0000313" key="3">
    <source>
        <dbReference type="Proteomes" id="UP000481861"/>
    </source>
</evidence>
<dbReference type="PANTHER" id="PTHR23146:SF0">
    <property type="entry name" value="RNA POLYMERASE-ASSOCIATED PROTEIN LEO1"/>
    <property type="match status" value="1"/>
</dbReference>
<gene>
    <name evidence="2" type="ORF">BDV95DRAFT_504263</name>
</gene>
<feature type="region of interest" description="Disordered" evidence="1">
    <location>
        <begin position="331"/>
        <end position="492"/>
    </location>
</feature>
<dbReference type="GO" id="GO:0032968">
    <property type="term" value="P:positive regulation of transcription elongation by RNA polymerase II"/>
    <property type="evidence" value="ECO:0007669"/>
    <property type="project" value="TreeGrafter"/>
</dbReference>
<feature type="region of interest" description="Disordered" evidence="1">
    <location>
        <begin position="1"/>
        <end position="110"/>
    </location>
</feature>
<feature type="compositionally biased region" description="Basic and acidic residues" evidence="1">
    <location>
        <begin position="93"/>
        <end position="102"/>
    </location>
</feature>
<feature type="compositionally biased region" description="Acidic residues" evidence="1">
    <location>
        <begin position="11"/>
        <end position="31"/>
    </location>
</feature>
<dbReference type="InterPro" id="IPR007149">
    <property type="entry name" value="Leo1"/>
</dbReference>
<dbReference type="GO" id="GO:1990269">
    <property type="term" value="F:RNA polymerase II C-terminal domain phosphoserine binding"/>
    <property type="evidence" value="ECO:0007669"/>
    <property type="project" value="TreeGrafter"/>
</dbReference>
<comment type="caution">
    <text evidence="2">The sequence shown here is derived from an EMBL/GenBank/DDBJ whole genome shotgun (WGS) entry which is preliminary data.</text>
</comment>
<feature type="compositionally biased region" description="Basic residues" evidence="1">
    <location>
        <begin position="383"/>
        <end position="394"/>
    </location>
</feature>
<proteinExistence type="predicted"/>
<dbReference type="Proteomes" id="UP000481861">
    <property type="component" value="Unassembled WGS sequence"/>
</dbReference>
<protein>
    <submittedName>
        <fullName evidence="2">Leo1-like protein-domain-containing protein</fullName>
    </submittedName>
</protein>
<feature type="compositionally biased region" description="Acidic residues" evidence="1">
    <location>
        <begin position="50"/>
        <end position="76"/>
    </location>
</feature>
<dbReference type="Pfam" id="PF04004">
    <property type="entry name" value="Leo1"/>
    <property type="match status" value="1"/>
</dbReference>